<evidence type="ECO:0000259" key="5">
    <source>
        <dbReference type="PROSITE" id="PS51186"/>
    </source>
</evidence>
<feature type="region of interest" description="Disordered" evidence="4">
    <location>
        <begin position="1"/>
        <end position="29"/>
    </location>
</feature>
<dbReference type="InterPro" id="IPR000182">
    <property type="entry name" value="GNAT_dom"/>
</dbReference>
<dbReference type="PANTHER" id="PTHR43792">
    <property type="entry name" value="GNAT FAMILY, PUTATIVE (AFU_ORTHOLOGUE AFUA_3G00765)-RELATED-RELATED"/>
    <property type="match status" value="1"/>
</dbReference>
<evidence type="ECO:0000313" key="6">
    <source>
        <dbReference type="EMBL" id="KAJ4365645.1"/>
    </source>
</evidence>
<feature type="domain" description="N-acetyltransferase" evidence="5">
    <location>
        <begin position="51"/>
        <end position="204"/>
    </location>
</feature>
<evidence type="ECO:0000313" key="7">
    <source>
        <dbReference type="Proteomes" id="UP001140560"/>
    </source>
</evidence>
<feature type="compositionally biased region" description="Low complexity" evidence="4">
    <location>
        <begin position="1"/>
        <end position="18"/>
    </location>
</feature>
<dbReference type="Gene3D" id="3.40.630.30">
    <property type="match status" value="1"/>
</dbReference>
<name>A0A9W9CIL3_9PLEO</name>
<comment type="similarity">
    <text evidence="3">Belongs to the acetyltransferase family. RimJ subfamily.</text>
</comment>
<gene>
    <name evidence="6" type="ORF">N0V83_008265</name>
</gene>
<proteinExistence type="inferred from homology"/>
<protein>
    <recommendedName>
        <fullName evidence="5">N-acetyltransferase domain-containing protein</fullName>
    </recommendedName>
</protein>
<dbReference type="AlphaFoldDB" id="A0A9W9CIL3"/>
<organism evidence="6 7">
    <name type="scientific">Neocucurbitaria cava</name>
    <dbReference type="NCBI Taxonomy" id="798079"/>
    <lineage>
        <taxon>Eukaryota</taxon>
        <taxon>Fungi</taxon>
        <taxon>Dikarya</taxon>
        <taxon>Ascomycota</taxon>
        <taxon>Pezizomycotina</taxon>
        <taxon>Dothideomycetes</taxon>
        <taxon>Pleosporomycetidae</taxon>
        <taxon>Pleosporales</taxon>
        <taxon>Pleosporineae</taxon>
        <taxon>Cucurbitariaceae</taxon>
        <taxon>Neocucurbitaria</taxon>
    </lineage>
</organism>
<keyword evidence="1" id="KW-0808">Transferase</keyword>
<accession>A0A9W9CIL3</accession>
<dbReference type="Pfam" id="PF13302">
    <property type="entry name" value="Acetyltransf_3"/>
    <property type="match status" value="1"/>
</dbReference>
<dbReference type="InterPro" id="IPR016181">
    <property type="entry name" value="Acyl_CoA_acyltransferase"/>
</dbReference>
<dbReference type="OrthoDB" id="630895at2759"/>
<evidence type="ECO:0000256" key="1">
    <source>
        <dbReference type="ARBA" id="ARBA00022679"/>
    </source>
</evidence>
<sequence length="222" mass="24474">MAAQPTAAQPATAEAQIASNENAPDSPIPEPILITHRLLLRPMRLQDAPSMSLSANNPSVAKYMSNTFPNPYTVDAAKGWINMNITAPHQNHFAICELSSPEVVIGGIGLKPGADVNSHSGEVGFWTGEAYWGKGYTTEALEAFTRWSFEKWEKDGQRLRRLWGGIFSGNVASMRCFEKCGYSKEGVMVGHCEKAGEVMDLHIFGLTKRSWEPRMSKVCNNR</sequence>
<dbReference type="PANTHER" id="PTHR43792:SF8">
    <property type="entry name" value="[RIBOSOMAL PROTEIN US5]-ALANINE N-ACETYLTRANSFERASE"/>
    <property type="match status" value="1"/>
</dbReference>
<dbReference type="InterPro" id="IPR051531">
    <property type="entry name" value="N-acetyltransferase"/>
</dbReference>
<keyword evidence="7" id="KW-1185">Reference proteome</keyword>
<keyword evidence="2" id="KW-0012">Acyltransferase</keyword>
<dbReference type="PROSITE" id="PS51186">
    <property type="entry name" value="GNAT"/>
    <property type="match status" value="1"/>
</dbReference>
<dbReference type="Proteomes" id="UP001140560">
    <property type="component" value="Unassembled WGS sequence"/>
</dbReference>
<comment type="caution">
    <text evidence="6">The sequence shown here is derived from an EMBL/GenBank/DDBJ whole genome shotgun (WGS) entry which is preliminary data.</text>
</comment>
<reference evidence="6" key="1">
    <citation type="submission" date="2022-10" db="EMBL/GenBank/DDBJ databases">
        <title>Tapping the CABI collections for fungal endophytes: first genome assemblies for Collariella, Neodidymelliopsis, Ascochyta clinopodiicola, Didymella pomorum, Didymosphaeria variabile, Neocosmospora piperis and Neocucurbitaria cava.</title>
        <authorList>
            <person name="Hill R."/>
        </authorList>
    </citation>
    <scope>NUCLEOTIDE SEQUENCE</scope>
    <source>
        <strain evidence="6">IMI 356814</strain>
    </source>
</reference>
<evidence type="ECO:0000256" key="3">
    <source>
        <dbReference type="ARBA" id="ARBA00038502"/>
    </source>
</evidence>
<evidence type="ECO:0000256" key="2">
    <source>
        <dbReference type="ARBA" id="ARBA00023315"/>
    </source>
</evidence>
<dbReference type="EMBL" id="JAPEUY010000015">
    <property type="protein sequence ID" value="KAJ4365645.1"/>
    <property type="molecule type" value="Genomic_DNA"/>
</dbReference>
<dbReference type="GO" id="GO:0016747">
    <property type="term" value="F:acyltransferase activity, transferring groups other than amino-acyl groups"/>
    <property type="evidence" value="ECO:0007669"/>
    <property type="project" value="InterPro"/>
</dbReference>
<dbReference type="SUPFAM" id="SSF55729">
    <property type="entry name" value="Acyl-CoA N-acyltransferases (Nat)"/>
    <property type="match status" value="1"/>
</dbReference>
<evidence type="ECO:0000256" key="4">
    <source>
        <dbReference type="SAM" id="MobiDB-lite"/>
    </source>
</evidence>